<feature type="transmembrane region" description="Helical" evidence="6">
    <location>
        <begin position="151"/>
        <end position="168"/>
    </location>
</feature>
<gene>
    <name evidence="7" type="ORF">SAMN05443529_12842</name>
</gene>
<evidence type="ECO:0000256" key="6">
    <source>
        <dbReference type="SAM" id="Phobius"/>
    </source>
</evidence>
<dbReference type="AlphaFoldDB" id="A0A1G8IDB5"/>
<dbReference type="GO" id="GO:0022857">
    <property type="term" value="F:transmembrane transporter activity"/>
    <property type="evidence" value="ECO:0007669"/>
    <property type="project" value="InterPro"/>
</dbReference>
<feature type="transmembrane region" description="Helical" evidence="6">
    <location>
        <begin position="6"/>
        <end position="26"/>
    </location>
</feature>
<dbReference type="InterPro" id="IPR001851">
    <property type="entry name" value="ABC_transp_permease"/>
</dbReference>
<evidence type="ECO:0000313" key="8">
    <source>
        <dbReference type="Proteomes" id="UP000198656"/>
    </source>
</evidence>
<dbReference type="RefSeq" id="WP_092335244.1">
    <property type="nucleotide sequence ID" value="NZ_FNCP01000028.1"/>
</dbReference>
<evidence type="ECO:0000256" key="2">
    <source>
        <dbReference type="ARBA" id="ARBA00022475"/>
    </source>
</evidence>
<reference evidence="8" key="1">
    <citation type="submission" date="2016-10" db="EMBL/GenBank/DDBJ databases">
        <authorList>
            <person name="Varghese N."/>
            <person name="Submissions S."/>
        </authorList>
    </citation>
    <scope>NUCLEOTIDE SEQUENCE [LARGE SCALE GENOMIC DNA]</scope>
    <source>
        <strain evidence="8">DSM 8344</strain>
    </source>
</reference>
<evidence type="ECO:0000256" key="5">
    <source>
        <dbReference type="ARBA" id="ARBA00023136"/>
    </source>
</evidence>
<keyword evidence="7" id="KW-0813">Transport</keyword>
<name>A0A1G8IDB5_9FIRM</name>
<dbReference type="STRING" id="1121419.SAMN05443529_12842"/>
<keyword evidence="8" id="KW-1185">Reference proteome</keyword>
<accession>A0A1G8IDB5</accession>
<dbReference type="CDD" id="cd06580">
    <property type="entry name" value="TM_PBP1_transp_TpRbsC_like"/>
    <property type="match status" value="1"/>
</dbReference>
<dbReference type="OrthoDB" id="9792579at2"/>
<keyword evidence="3 6" id="KW-0812">Transmembrane</keyword>
<protein>
    <submittedName>
        <fullName evidence="7">Simple sugar transport system permease protein</fullName>
    </submittedName>
</protein>
<feature type="transmembrane region" description="Helical" evidence="6">
    <location>
        <begin position="97"/>
        <end position="117"/>
    </location>
</feature>
<keyword evidence="2" id="KW-1003">Cell membrane</keyword>
<feature type="transmembrane region" description="Helical" evidence="6">
    <location>
        <begin position="38"/>
        <end position="60"/>
    </location>
</feature>
<feature type="transmembrane region" description="Helical" evidence="6">
    <location>
        <begin position="189"/>
        <end position="213"/>
    </location>
</feature>
<sequence length="312" mass="33221">MDSGFIALITMYLVASVRMATPLILAGLGEAVSEKAGILNIGVEAIMLSGAFFSFIVAFFTGNLYLGLLTGILGGILVSMIHAVLSIHCKANQTIAGLALNFMVMGLTSFLFLIVFGQTTTIPACNMFGDLKIPLLSSIPIIGPALFNQNIFVYLALIGIILTAIFFYKTEWGINLQAVGEYPQAANSAGLNVFAIRYFACFINGVLGGLGGASITLGQLGFFMENVTSGRGYIALVAVILGRRNPIGIFAAAMVIGFSQALQYNLQTLGFPIPTQVFTMFPYLVAVIVLFLSIGKSIDPSALGIPFERNKR</sequence>
<proteinExistence type="predicted"/>
<dbReference type="PANTHER" id="PTHR43370:SF1">
    <property type="entry name" value="GUANOSINE ABC TRANSPORTER PERMEASE PROTEIN NUPQ"/>
    <property type="match status" value="1"/>
</dbReference>
<feature type="transmembrane region" description="Helical" evidence="6">
    <location>
        <begin position="66"/>
        <end position="85"/>
    </location>
</feature>
<feature type="transmembrane region" description="Helical" evidence="6">
    <location>
        <begin position="277"/>
        <end position="294"/>
    </location>
</feature>
<dbReference type="PANTHER" id="PTHR43370">
    <property type="entry name" value="SUGAR ABC TRANSPORTER INTEGRAL MEMBRANE PROTEIN-RELATED"/>
    <property type="match status" value="1"/>
</dbReference>
<keyword evidence="5 6" id="KW-0472">Membrane</keyword>
<evidence type="ECO:0000313" key="7">
    <source>
        <dbReference type="EMBL" id="SDI16883.1"/>
    </source>
</evidence>
<organism evidence="7 8">
    <name type="scientific">Desulfosporosinus hippei DSM 8344</name>
    <dbReference type="NCBI Taxonomy" id="1121419"/>
    <lineage>
        <taxon>Bacteria</taxon>
        <taxon>Bacillati</taxon>
        <taxon>Bacillota</taxon>
        <taxon>Clostridia</taxon>
        <taxon>Eubacteriales</taxon>
        <taxon>Desulfitobacteriaceae</taxon>
        <taxon>Desulfosporosinus</taxon>
    </lineage>
</organism>
<dbReference type="GO" id="GO:0005886">
    <property type="term" value="C:plasma membrane"/>
    <property type="evidence" value="ECO:0007669"/>
    <property type="project" value="UniProtKB-SubCell"/>
</dbReference>
<evidence type="ECO:0000256" key="4">
    <source>
        <dbReference type="ARBA" id="ARBA00022989"/>
    </source>
</evidence>
<comment type="subcellular location">
    <subcellularLocation>
        <location evidence="1">Cell membrane</location>
        <topology evidence="1">Multi-pass membrane protein</topology>
    </subcellularLocation>
</comment>
<feature type="transmembrane region" description="Helical" evidence="6">
    <location>
        <begin position="233"/>
        <end position="256"/>
    </location>
</feature>
<dbReference type="Pfam" id="PF02653">
    <property type="entry name" value="BPD_transp_2"/>
    <property type="match status" value="1"/>
</dbReference>
<evidence type="ECO:0000256" key="1">
    <source>
        <dbReference type="ARBA" id="ARBA00004651"/>
    </source>
</evidence>
<keyword evidence="7" id="KW-0762">Sugar transport</keyword>
<evidence type="ECO:0000256" key="3">
    <source>
        <dbReference type="ARBA" id="ARBA00022692"/>
    </source>
</evidence>
<dbReference type="EMBL" id="FNCP01000028">
    <property type="protein sequence ID" value="SDI16883.1"/>
    <property type="molecule type" value="Genomic_DNA"/>
</dbReference>
<keyword evidence="4 6" id="KW-1133">Transmembrane helix</keyword>
<dbReference type="Proteomes" id="UP000198656">
    <property type="component" value="Unassembled WGS sequence"/>
</dbReference>